<gene>
    <name evidence="4" type="ORF">RDWZM_006942</name>
</gene>
<name>A0A9Q0M8I5_BLOTA</name>
<reference evidence="4" key="1">
    <citation type="submission" date="2022-12" db="EMBL/GenBank/DDBJ databases">
        <title>Genome assemblies of Blomia tropicalis.</title>
        <authorList>
            <person name="Cui Y."/>
        </authorList>
    </citation>
    <scope>NUCLEOTIDE SEQUENCE</scope>
    <source>
        <tissue evidence="4">Adult mites</tissue>
    </source>
</reference>
<feature type="compositionally biased region" description="Basic and acidic residues" evidence="2">
    <location>
        <begin position="634"/>
        <end position="651"/>
    </location>
</feature>
<evidence type="ECO:0000313" key="4">
    <source>
        <dbReference type="EMBL" id="KAJ6221130.1"/>
    </source>
</evidence>
<feature type="compositionally biased region" description="Low complexity" evidence="2">
    <location>
        <begin position="161"/>
        <end position="171"/>
    </location>
</feature>
<dbReference type="OMA" id="WRFTSEG"/>
<feature type="region of interest" description="Disordered" evidence="2">
    <location>
        <begin position="1266"/>
        <end position="1285"/>
    </location>
</feature>
<proteinExistence type="predicted"/>
<protein>
    <recommendedName>
        <fullName evidence="3">GYF domain-containing protein</fullName>
    </recommendedName>
</protein>
<dbReference type="InterPro" id="IPR051640">
    <property type="entry name" value="GRB10-interact_GYF"/>
</dbReference>
<feature type="compositionally biased region" description="Low complexity" evidence="2">
    <location>
        <begin position="309"/>
        <end position="322"/>
    </location>
</feature>
<dbReference type="GO" id="GO:0005829">
    <property type="term" value="C:cytosol"/>
    <property type="evidence" value="ECO:0007669"/>
    <property type="project" value="TreeGrafter"/>
</dbReference>
<dbReference type="PANTHER" id="PTHR14445:SF36">
    <property type="entry name" value="FI03272P-RELATED"/>
    <property type="match status" value="1"/>
</dbReference>
<feature type="region of interest" description="Disordered" evidence="2">
    <location>
        <begin position="234"/>
        <end position="346"/>
    </location>
</feature>
<feature type="compositionally biased region" description="Low complexity" evidence="2">
    <location>
        <begin position="25"/>
        <end position="51"/>
    </location>
</feature>
<dbReference type="CDD" id="cd00072">
    <property type="entry name" value="GYF"/>
    <property type="match status" value="1"/>
</dbReference>
<dbReference type="SMART" id="SM00444">
    <property type="entry name" value="GYF"/>
    <property type="match status" value="1"/>
</dbReference>
<dbReference type="PROSITE" id="PS50829">
    <property type="entry name" value="GYF"/>
    <property type="match status" value="1"/>
</dbReference>
<feature type="compositionally biased region" description="Basic and acidic residues" evidence="2">
    <location>
        <begin position="1885"/>
        <end position="1896"/>
    </location>
</feature>
<feature type="region of interest" description="Disordered" evidence="2">
    <location>
        <begin position="544"/>
        <end position="668"/>
    </location>
</feature>
<feature type="compositionally biased region" description="Low complexity" evidence="2">
    <location>
        <begin position="1371"/>
        <end position="1383"/>
    </location>
</feature>
<organism evidence="4 5">
    <name type="scientific">Blomia tropicalis</name>
    <name type="common">Mite</name>
    <dbReference type="NCBI Taxonomy" id="40697"/>
    <lineage>
        <taxon>Eukaryota</taxon>
        <taxon>Metazoa</taxon>
        <taxon>Ecdysozoa</taxon>
        <taxon>Arthropoda</taxon>
        <taxon>Chelicerata</taxon>
        <taxon>Arachnida</taxon>
        <taxon>Acari</taxon>
        <taxon>Acariformes</taxon>
        <taxon>Sarcoptiformes</taxon>
        <taxon>Astigmata</taxon>
        <taxon>Glycyphagoidea</taxon>
        <taxon>Echimyopodidae</taxon>
        <taxon>Blomia</taxon>
    </lineage>
</organism>
<feature type="compositionally biased region" description="Polar residues" evidence="2">
    <location>
        <begin position="1948"/>
        <end position="1957"/>
    </location>
</feature>
<dbReference type="InterPro" id="IPR003169">
    <property type="entry name" value="GYF"/>
</dbReference>
<feature type="compositionally biased region" description="Basic and acidic residues" evidence="2">
    <location>
        <begin position="1355"/>
        <end position="1369"/>
    </location>
</feature>
<feature type="region of interest" description="Disordered" evidence="2">
    <location>
        <begin position="1724"/>
        <end position="1781"/>
    </location>
</feature>
<dbReference type="PANTHER" id="PTHR14445">
    <property type="entry name" value="GRB10 INTERACTING GYF PROTEIN"/>
    <property type="match status" value="1"/>
</dbReference>
<feature type="compositionally biased region" description="Polar residues" evidence="2">
    <location>
        <begin position="1731"/>
        <end position="1742"/>
    </location>
</feature>
<feature type="coiled-coil region" evidence="1">
    <location>
        <begin position="1447"/>
        <end position="1481"/>
    </location>
</feature>
<feature type="compositionally biased region" description="Low complexity" evidence="2">
    <location>
        <begin position="234"/>
        <end position="246"/>
    </location>
</feature>
<feature type="region of interest" description="Disordered" evidence="2">
    <location>
        <begin position="1000"/>
        <end position="1023"/>
    </location>
</feature>
<keyword evidence="5" id="KW-1185">Reference proteome</keyword>
<evidence type="ECO:0000256" key="2">
    <source>
        <dbReference type="SAM" id="MobiDB-lite"/>
    </source>
</evidence>
<feature type="region of interest" description="Disordered" evidence="2">
    <location>
        <begin position="1419"/>
        <end position="1445"/>
    </location>
</feature>
<keyword evidence="1" id="KW-0175">Coiled coil</keyword>
<feature type="compositionally biased region" description="Polar residues" evidence="2">
    <location>
        <begin position="589"/>
        <end position="598"/>
    </location>
</feature>
<feature type="region of interest" description="Disordered" evidence="2">
    <location>
        <begin position="133"/>
        <end position="179"/>
    </location>
</feature>
<evidence type="ECO:0000313" key="5">
    <source>
        <dbReference type="Proteomes" id="UP001142055"/>
    </source>
</evidence>
<feature type="compositionally biased region" description="Low complexity" evidence="2">
    <location>
        <begin position="1087"/>
        <end position="1106"/>
    </location>
</feature>
<evidence type="ECO:0000259" key="3">
    <source>
        <dbReference type="PROSITE" id="PS50829"/>
    </source>
</evidence>
<feature type="compositionally biased region" description="Basic and acidic residues" evidence="2">
    <location>
        <begin position="442"/>
        <end position="452"/>
    </location>
</feature>
<evidence type="ECO:0000256" key="1">
    <source>
        <dbReference type="SAM" id="Coils"/>
    </source>
</evidence>
<feature type="compositionally biased region" description="Low complexity" evidence="2">
    <location>
        <begin position="1916"/>
        <end position="1927"/>
    </location>
</feature>
<dbReference type="Pfam" id="PF02213">
    <property type="entry name" value="GYF"/>
    <property type="match status" value="1"/>
</dbReference>
<feature type="domain" description="GYF" evidence="3">
    <location>
        <begin position="890"/>
        <end position="938"/>
    </location>
</feature>
<feature type="region of interest" description="Disordered" evidence="2">
    <location>
        <begin position="1087"/>
        <end position="1109"/>
    </location>
</feature>
<feature type="compositionally biased region" description="Polar residues" evidence="2">
    <location>
        <begin position="1755"/>
        <end position="1777"/>
    </location>
</feature>
<feature type="region of interest" description="Disordered" evidence="2">
    <location>
        <begin position="1884"/>
        <end position="1957"/>
    </location>
</feature>
<feature type="region of interest" description="Disordered" evidence="2">
    <location>
        <begin position="861"/>
        <end position="891"/>
    </location>
</feature>
<feature type="compositionally biased region" description="Polar residues" evidence="2">
    <location>
        <begin position="454"/>
        <end position="469"/>
    </location>
</feature>
<comment type="caution">
    <text evidence="4">The sequence shown here is derived from an EMBL/GenBank/DDBJ whole genome shotgun (WGS) entry which is preliminary data.</text>
</comment>
<dbReference type="SUPFAM" id="SSF55277">
    <property type="entry name" value="GYF domain"/>
    <property type="match status" value="1"/>
</dbReference>
<feature type="compositionally biased region" description="Polar residues" evidence="2">
    <location>
        <begin position="298"/>
        <end position="308"/>
    </location>
</feature>
<dbReference type="Proteomes" id="UP001142055">
    <property type="component" value="Chromosome 2"/>
</dbReference>
<feature type="region of interest" description="Disordered" evidence="2">
    <location>
        <begin position="1224"/>
        <end position="1260"/>
    </location>
</feature>
<accession>A0A9Q0M8I5</accession>
<feature type="region of interest" description="Disordered" evidence="2">
    <location>
        <begin position="15"/>
        <end position="51"/>
    </location>
</feature>
<feature type="region of interest" description="Disordered" evidence="2">
    <location>
        <begin position="423"/>
        <end position="532"/>
    </location>
</feature>
<feature type="compositionally biased region" description="Low complexity" evidence="2">
    <location>
        <begin position="1936"/>
        <end position="1947"/>
    </location>
</feature>
<dbReference type="EMBL" id="JAPWDV010000002">
    <property type="protein sequence ID" value="KAJ6221130.1"/>
    <property type="molecule type" value="Genomic_DNA"/>
</dbReference>
<sequence length="1957" mass="217381">MAKAEMNFGPEWLRALQDGMPKTGSNSNSSSSSMSNSVASNSNQKSSKQSAPVKYRYSCEEMLYYYRVDCPPPKDLMEHAEVFIDKVQQPLIFTEPTPEEINLLSQNINSDIIVKKTAKKTIDGVSVCPDNRERDREERIKFAQSSSSTTSSSGEMIGRKPPGMSGVPSGPGIAGMFPDRTQSSIRLTRDTRPTVRNANSLFSRVSSYDETITRSNTVSSASILNTKKVGIIRSSTESSSTSSSNSVPNMFQPPWRTSTTTTNSTNNSTSTTTTTSTSSSSIGKDSTGESKSEWRVNSDASKNWRTDGSVNSSLSGKSNSTNAQQKGSSSATGKDLFDADDPTSSWDNHAREYLNRKRGVISGNVSKSGKPYNRDRRFDTENDLFKTKADTFDTFDMIEERDLFGSGRLPNSSFGGYQSTGATNDLFSGGRGKSSHISGRFNRGESGREYGSNDKWNTSHHGSKSYGSNNERDGRYQSRYQGHHYQRSGGGGHGNDEDNDRSFGGNSDDDEYRRSSLPEWSLEDPNNIDVTKVGTFDASGAFHEAIDDDTSSTIDEHKSKGNNNKNDNRSKSNEPQSSKTNDSKDRSSSETNRTNGDNVESMRKDSIDDSSSNRSSQEKQNGDQRSKQQNRTSETSKIDDKSTNSKAKDTDIVSDEDPTKDDDSYAHMANDPHNLFSKFEVDDDGDSTALLTKQLSKLFTETIGDELKPSKSSGDSIGYLHDRFNSQNVVGNNSQSQQEQVSMFSSSSLVDQLIGHEDKLGKNNLDDQATNDVIHQRLGSNDTISGNKGPLSMLNDNFNYNFDSNHMTSVSDASNYISSQIINSQSLFSKPTTRKISSLTPFDLESDDPTNGNSRIALSMMQSAAPQREHATEQSEPISMTTNSNKSSDNDTWFYRDPQGTVQGPFSSNEMYDWFVNGYFNIDLLVRRGCDTSFKKLGDLYQACGRVPFLTPSSTSSSYNNMAPNETSSNSYLFGSSMLNASNQHNHPQAESIVSPSANFLHKNQTSPPIHHQVQVPSSQSHNLPFSSLLDDISKPIGSIAPPSSLLFSNAQPPQTAATMTNHNLKEENLPSSISGGPLLSSGLNLLQRQQQQQQQQQQGPTGDSQIANLLGIGPQNAIQAQAQLRLILAQLMKNDRFVQLTNAQQQQIVMDKFIQLNSQNLNHFHEPSPPVEQYNMVAKPPTPPTDMYNMNSIRPKPNQEDIIINQQQHRPPQQAKVSVDANIKPPTHVPTQDPFEHHHQQQQQHKQPNQPLVGHVGQRGQSLPMEHSIHQNPSSQHVEPIQPKPNPFQLLQAAIAAGNNSSTQWENIVPGAMSLSAVEELQRREAEERYKKQHQQPDDDDFIQKVDRRKHSKAKNDANKHLTKHETSKPNQAQQQQQQSLPTPLPPPTQHGGKVQMIDSKPEIAESVHIQNQLQGVNIGPHSVQPLPKKSVWGNPTLTSNDSPPLSIVEIQKIQEEKEREEEENRKRVLQQQMASFIANQQQQQANRSGVAPFKWASSQWQEQNSSKIKSLAEIQAEEAEKAAALRAQQEAEARRRIASSNTITPLSAIVAKNSTGSVWNSSSTQLFNTNASVNKNSMWDEDENPTLAAAASISNPINNGPNVSGSTYSKSLVKPLAKVDSSFFKHVLKAFPKTVKKVEDDKIMKLNIESNEELFRQSVDIINKYFEPVDAQGFMLYVKELTSPQDVVDYVQAYLGTNPSAASFARFFVAKRSYLFNKMKQENAERSRQQANKSSSQRHNTIWDEDDDDVTHNNRLSSGSNNSYKSVLNQNQSHTPGKKANVIQTKTNNLPSKSAKTNALNVENDGTNLMNVQIESMEEFDNWCMEVLNHNFDQNIDAETFISFLKYLDSPFEINEYVQQYLGNSKASRDFSKNFISKRSYLRNKDKGEQHEDMCGPAPALNPSNKKSNDTDSNDNNGFVVVSNSSKKKRKGKGNQNQKEQQQQQTITIHTTTLD</sequence>
<feature type="region of interest" description="Disordered" evidence="2">
    <location>
        <begin position="1325"/>
        <end position="1396"/>
    </location>
</feature>
<dbReference type="InterPro" id="IPR035445">
    <property type="entry name" value="GYF-like_dom_sf"/>
</dbReference>
<feature type="compositionally biased region" description="Polar residues" evidence="2">
    <location>
        <begin position="874"/>
        <end position="891"/>
    </location>
</feature>
<feature type="compositionally biased region" description="Basic and acidic residues" evidence="2">
    <location>
        <begin position="616"/>
        <end position="626"/>
    </location>
</feature>
<feature type="compositionally biased region" description="Polar residues" evidence="2">
    <location>
        <begin position="323"/>
        <end position="332"/>
    </location>
</feature>
<dbReference type="Gene3D" id="3.30.1490.40">
    <property type="match status" value="1"/>
</dbReference>
<feature type="compositionally biased region" description="Basic and acidic residues" evidence="2">
    <location>
        <begin position="286"/>
        <end position="296"/>
    </location>
</feature>
<feature type="compositionally biased region" description="Polar residues" evidence="2">
    <location>
        <begin position="1435"/>
        <end position="1445"/>
    </location>
</feature>
<feature type="compositionally biased region" description="Low complexity" evidence="2">
    <location>
        <begin position="257"/>
        <end position="281"/>
    </location>
</feature>